<evidence type="ECO:0000313" key="8">
    <source>
        <dbReference type="EMBL" id="ACM04504.1"/>
    </source>
</evidence>
<dbReference type="GO" id="GO:0045254">
    <property type="term" value="C:pyruvate dehydrogenase complex"/>
    <property type="evidence" value="ECO:0007669"/>
    <property type="project" value="InterPro"/>
</dbReference>
<dbReference type="Pfam" id="PF02817">
    <property type="entry name" value="E3_binding"/>
    <property type="match status" value="1"/>
</dbReference>
<dbReference type="InterPro" id="IPR001078">
    <property type="entry name" value="2-oxoacid_DH_actylTfrase"/>
</dbReference>
<feature type="region of interest" description="Disordered" evidence="5">
    <location>
        <begin position="103"/>
        <end position="127"/>
    </location>
</feature>
<dbReference type="Gene3D" id="3.30.559.10">
    <property type="entry name" value="Chloramphenicol acetyltransferase-like domain"/>
    <property type="match status" value="1"/>
</dbReference>
<dbReference type="Pfam" id="PF00364">
    <property type="entry name" value="Biotin_lipoyl"/>
    <property type="match status" value="1"/>
</dbReference>
<dbReference type="InterPro" id="IPR000089">
    <property type="entry name" value="Biotin_lipoyl"/>
</dbReference>
<dbReference type="EC" id="2.3.1.-" evidence="4"/>
<gene>
    <name evidence="8" type="primary">aceF</name>
    <name evidence="8" type="ordered locus">trd_1735</name>
</gene>
<dbReference type="STRING" id="309801.trd_1735"/>
<dbReference type="PANTHER" id="PTHR23151">
    <property type="entry name" value="DIHYDROLIPOAMIDE ACETYL/SUCCINYL-TRANSFERASE-RELATED"/>
    <property type="match status" value="1"/>
</dbReference>
<feature type="region of interest" description="Disordered" evidence="5">
    <location>
        <begin position="172"/>
        <end position="195"/>
    </location>
</feature>
<evidence type="ECO:0000256" key="5">
    <source>
        <dbReference type="SAM" id="MobiDB-lite"/>
    </source>
</evidence>
<comment type="similarity">
    <text evidence="2 4">Belongs to the 2-oxoacid dehydrogenase family.</text>
</comment>
<dbReference type="GO" id="GO:0006086">
    <property type="term" value="P:pyruvate decarboxylation to acetyl-CoA"/>
    <property type="evidence" value="ECO:0007669"/>
    <property type="project" value="InterPro"/>
</dbReference>
<dbReference type="RefSeq" id="WP_015922677.1">
    <property type="nucleotide sequence ID" value="NC_011959.1"/>
</dbReference>
<dbReference type="SUPFAM" id="SSF47005">
    <property type="entry name" value="Peripheral subunit-binding domain of 2-oxo acid dehydrogenase complex"/>
    <property type="match status" value="1"/>
</dbReference>
<dbReference type="PROSITE" id="PS50968">
    <property type="entry name" value="BIOTINYL_LIPOYL"/>
    <property type="match status" value="1"/>
</dbReference>
<organism evidence="8 9">
    <name type="scientific">Thermomicrobium roseum (strain ATCC 27502 / DSM 5159 / P-2)</name>
    <dbReference type="NCBI Taxonomy" id="309801"/>
    <lineage>
        <taxon>Bacteria</taxon>
        <taxon>Pseudomonadati</taxon>
        <taxon>Thermomicrobiota</taxon>
        <taxon>Thermomicrobia</taxon>
        <taxon>Thermomicrobiales</taxon>
        <taxon>Thermomicrobiaceae</taxon>
        <taxon>Thermomicrobium</taxon>
    </lineage>
</organism>
<keyword evidence="4 8" id="KW-0808">Transferase</keyword>
<dbReference type="InterPro" id="IPR023213">
    <property type="entry name" value="CAT-like_dom_sf"/>
</dbReference>
<feature type="compositionally biased region" description="Pro residues" evidence="5">
    <location>
        <begin position="174"/>
        <end position="193"/>
    </location>
</feature>
<dbReference type="OrthoDB" id="9805770at2"/>
<dbReference type="InterPro" id="IPR011053">
    <property type="entry name" value="Single_hybrid_motif"/>
</dbReference>
<keyword evidence="9" id="KW-1185">Reference proteome</keyword>
<evidence type="ECO:0000313" key="9">
    <source>
        <dbReference type="Proteomes" id="UP000000447"/>
    </source>
</evidence>
<dbReference type="EMBL" id="CP001275">
    <property type="protein sequence ID" value="ACM04504.1"/>
    <property type="molecule type" value="Genomic_DNA"/>
</dbReference>
<dbReference type="InterPro" id="IPR004167">
    <property type="entry name" value="PSBD"/>
</dbReference>
<evidence type="ECO:0000256" key="3">
    <source>
        <dbReference type="ARBA" id="ARBA00022823"/>
    </source>
</evidence>
<dbReference type="InterPro" id="IPR045257">
    <property type="entry name" value="E2/Pdx1"/>
</dbReference>
<dbReference type="SUPFAM" id="SSF51230">
    <property type="entry name" value="Single hybrid motif"/>
    <property type="match status" value="1"/>
</dbReference>
<dbReference type="Gene3D" id="4.10.320.10">
    <property type="entry name" value="E3-binding domain"/>
    <property type="match status" value="1"/>
</dbReference>
<comment type="cofactor">
    <cofactor evidence="1 4">
        <name>(R)-lipoate</name>
        <dbReference type="ChEBI" id="CHEBI:83088"/>
    </cofactor>
</comment>
<keyword evidence="3 4" id="KW-0450">Lipoyl</keyword>
<reference evidence="8 9" key="1">
    <citation type="journal article" date="2009" name="PLoS ONE">
        <title>Complete genome sequence of the aerobic CO-oxidizing thermophile Thermomicrobium roseum.</title>
        <authorList>
            <person name="Wu D."/>
            <person name="Raymond J."/>
            <person name="Wu M."/>
            <person name="Chatterji S."/>
            <person name="Ren Q."/>
            <person name="Graham J.E."/>
            <person name="Bryant D.A."/>
            <person name="Robb F."/>
            <person name="Colman A."/>
            <person name="Tallon L.J."/>
            <person name="Badger J.H."/>
            <person name="Madupu R."/>
            <person name="Ward N.L."/>
            <person name="Eisen J.A."/>
        </authorList>
    </citation>
    <scope>NUCLEOTIDE SEQUENCE [LARGE SCALE GENOMIC DNA]</scope>
    <source>
        <strain evidence="9">ATCC 27502 / DSM 5159 / P-2</strain>
    </source>
</reference>
<dbReference type="AlphaFoldDB" id="B9L124"/>
<evidence type="ECO:0000256" key="4">
    <source>
        <dbReference type="RuleBase" id="RU003423"/>
    </source>
</evidence>
<sequence>MARPLVMPQMGYDMKEGTILRWLKHEGDRVERGEPIAEIETDKVNLEIESFASGVILKLLAKEGETVPVGQPIALIGEPGEKVEEEAVPAPAVVGAATAAGTVTAPGPRAPEAAPLEEGPTAPGERVRASPLVRRLAAEHGIDLSKIRGSGPGGRIVKEDILPLIAAPRAPLAPEQPAPAAAPPPPPVPPAAPPAAAAPAVAVAPVPGLPEFEVIELSRIRQTIARRMAESFQQAPHFFVTTVAEVDALLALREQINAQVPEEERVSVTDLLIKACALALRDFPTLNASFVPPNQLRIYKRIDINIAVATEHGLIAPYVPDADHKPLAEIARLTKDLIARAREERLRPEEYQGGTFTISNLGMFGLVEHFTAIINPPQAAILAVGSILREPVYREGSEEPVPVRRLRLTLSVDHRVADGAVAARFLETVRTLLEQPMLLLVR</sequence>
<keyword evidence="4 8" id="KW-0012">Acyltransferase</keyword>
<dbReference type="PROSITE" id="PS00189">
    <property type="entry name" value="LIPOYL"/>
    <property type="match status" value="1"/>
</dbReference>
<dbReference type="Proteomes" id="UP000000447">
    <property type="component" value="Chromosome"/>
</dbReference>
<dbReference type="PROSITE" id="PS51826">
    <property type="entry name" value="PSBD"/>
    <property type="match status" value="1"/>
</dbReference>
<keyword evidence="8" id="KW-0670">Pyruvate</keyword>
<feature type="domain" description="Lipoyl-binding" evidence="6">
    <location>
        <begin position="2"/>
        <end position="77"/>
    </location>
</feature>
<dbReference type="eggNOG" id="COG0508">
    <property type="taxonomic scope" value="Bacteria"/>
</dbReference>
<dbReference type="CDD" id="cd06849">
    <property type="entry name" value="lipoyl_domain"/>
    <property type="match status" value="1"/>
</dbReference>
<dbReference type="Pfam" id="PF00198">
    <property type="entry name" value="2-oxoacid_dh"/>
    <property type="match status" value="1"/>
</dbReference>
<protein>
    <recommendedName>
        <fullName evidence="4">Dihydrolipoamide acetyltransferase component of pyruvate dehydrogenase complex</fullName>
        <ecNumber evidence="4">2.3.1.-</ecNumber>
    </recommendedName>
</protein>
<dbReference type="PANTHER" id="PTHR23151:SF90">
    <property type="entry name" value="DIHYDROLIPOYLLYSINE-RESIDUE ACETYLTRANSFERASE COMPONENT OF PYRUVATE DEHYDROGENASE COMPLEX, MITOCHONDRIAL-RELATED"/>
    <property type="match status" value="1"/>
</dbReference>
<proteinExistence type="inferred from homology"/>
<dbReference type="SUPFAM" id="SSF52777">
    <property type="entry name" value="CoA-dependent acyltransferases"/>
    <property type="match status" value="1"/>
</dbReference>
<dbReference type="Gene3D" id="2.40.50.100">
    <property type="match status" value="1"/>
</dbReference>
<name>B9L124_THERP</name>
<evidence type="ECO:0000256" key="2">
    <source>
        <dbReference type="ARBA" id="ARBA00007317"/>
    </source>
</evidence>
<dbReference type="InterPro" id="IPR036625">
    <property type="entry name" value="E3-bd_dom_sf"/>
</dbReference>
<dbReference type="HOGENOM" id="CLU_016733_10_2_0"/>
<dbReference type="InterPro" id="IPR003016">
    <property type="entry name" value="2-oxoA_DH_lipoyl-BS"/>
</dbReference>
<dbReference type="KEGG" id="tro:trd_1735"/>
<accession>B9L124</accession>
<feature type="domain" description="Peripheral subunit-binding (PSBD)" evidence="7">
    <location>
        <begin position="128"/>
        <end position="165"/>
    </location>
</feature>
<evidence type="ECO:0000259" key="6">
    <source>
        <dbReference type="PROSITE" id="PS50968"/>
    </source>
</evidence>
<evidence type="ECO:0000256" key="1">
    <source>
        <dbReference type="ARBA" id="ARBA00001938"/>
    </source>
</evidence>
<dbReference type="GO" id="GO:0016746">
    <property type="term" value="F:acyltransferase activity"/>
    <property type="evidence" value="ECO:0007669"/>
    <property type="project" value="UniProtKB-KW"/>
</dbReference>
<evidence type="ECO:0000259" key="7">
    <source>
        <dbReference type="PROSITE" id="PS51826"/>
    </source>
</evidence>